<reference evidence="2" key="1">
    <citation type="submission" date="2023-06" db="EMBL/GenBank/DDBJ databases">
        <title>Genome-scale phylogeny and comparative genomics of the fungal order Sordariales.</title>
        <authorList>
            <consortium name="Lawrence Berkeley National Laboratory"/>
            <person name="Hensen N."/>
            <person name="Bonometti L."/>
            <person name="Westerberg I."/>
            <person name="Brannstrom I.O."/>
            <person name="Guillou S."/>
            <person name="Cros-Aarteil S."/>
            <person name="Calhoun S."/>
            <person name="Haridas S."/>
            <person name="Kuo A."/>
            <person name="Mondo S."/>
            <person name="Pangilinan J."/>
            <person name="Riley R."/>
            <person name="Labutti K."/>
            <person name="Andreopoulos B."/>
            <person name="Lipzen A."/>
            <person name="Chen C."/>
            <person name="Yanf M."/>
            <person name="Daum C."/>
            <person name="Ng V."/>
            <person name="Clum A."/>
            <person name="Steindorff A."/>
            <person name="Ohm R."/>
            <person name="Martin F."/>
            <person name="Silar P."/>
            <person name="Natvig D."/>
            <person name="Lalanne C."/>
            <person name="Gautier V."/>
            <person name="Ament-Velasquez S.L."/>
            <person name="Kruys A."/>
            <person name="Hutchinson M.I."/>
            <person name="Powell A.J."/>
            <person name="Barry K."/>
            <person name="Miller A.N."/>
            <person name="Grigoriev I.V."/>
            <person name="Debuchy R."/>
            <person name="Gladieux P."/>
            <person name="Thoren M.H."/>
            <person name="Johannesson H."/>
        </authorList>
    </citation>
    <scope>NUCLEOTIDE SEQUENCE</scope>
    <source>
        <strain evidence="2">SMH2532-1</strain>
    </source>
</reference>
<feature type="region of interest" description="Disordered" evidence="1">
    <location>
        <begin position="1"/>
        <end position="358"/>
    </location>
</feature>
<keyword evidence="3" id="KW-1185">Reference proteome</keyword>
<feature type="compositionally biased region" description="Basic and acidic residues" evidence="1">
    <location>
        <begin position="1"/>
        <end position="21"/>
    </location>
</feature>
<gene>
    <name evidence="2" type="ORF">B0T16DRAFT_413366</name>
</gene>
<comment type="caution">
    <text evidence="2">The sequence shown here is derived from an EMBL/GenBank/DDBJ whole genome shotgun (WGS) entry which is preliminary data.</text>
</comment>
<sequence length="358" mass="37507">MSASKYKDILKKGWHPEKEGTTFKGQMKSLVGRGDSDTHRSHTARPLTSLQDPSSFGPPPVRHSRTGSSTSTPSPPISRPMSTSSPTAPYHPPTQPVTAEEAPAPPKQYRVNTTGLSTSNLPPPPTRKDGTITSAPHSPASPAKPTPPRLPPRLPPRNTTATPPSVPARSESPRNSTPLNQGAINRLGAAGISIPGLGIGRPGSTSDPVQAPALDNLQSQFSRLGNSNSPQPPPAVPSQGTSLEQKRAALQTAAAFRQDPSSVSISDARAAASTANNFRQRHGDQVADGMRTAGNLYGKYGARLNQGDGPAESSREQPQASATAALAKKKPPPPPPPKKPQPFRGEAPPVPLATRPQF</sequence>
<accession>A0AA39Y8F8</accession>
<evidence type="ECO:0000313" key="3">
    <source>
        <dbReference type="Proteomes" id="UP001174936"/>
    </source>
</evidence>
<organism evidence="2 3">
    <name type="scientific">Cercophora newfieldiana</name>
    <dbReference type="NCBI Taxonomy" id="92897"/>
    <lineage>
        <taxon>Eukaryota</taxon>
        <taxon>Fungi</taxon>
        <taxon>Dikarya</taxon>
        <taxon>Ascomycota</taxon>
        <taxon>Pezizomycotina</taxon>
        <taxon>Sordariomycetes</taxon>
        <taxon>Sordariomycetidae</taxon>
        <taxon>Sordariales</taxon>
        <taxon>Lasiosphaeriaceae</taxon>
        <taxon>Cercophora</taxon>
    </lineage>
</organism>
<feature type="compositionally biased region" description="Pro residues" evidence="1">
    <location>
        <begin position="142"/>
        <end position="155"/>
    </location>
</feature>
<protein>
    <submittedName>
        <fullName evidence="2">Uncharacterized protein</fullName>
    </submittedName>
</protein>
<evidence type="ECO:0000313" key="2">
    <source>
        <dbReference type="EMBL" id="KAK0646410.1"/>
    </source>
</evidence>
<dbReference type="AlphaFoldDB" id="A0AA39Y8F8"/>
<dbReference type="EMBL" id="JAULSV010000004">
    <property type="protein sequence ID" value="KAK0646410.1"/>
    <property type="molecule type" value="Genomic_DNA"/>
</dbReference>
<name>A0AA39Y8F8_9PEZI</name>
<feature type="compositionally biased region" description="Polar residues" evidence="1">
    <location>
        <begin position="110"/>
        <end position="120"/>
    </location>
</feature>
<feature type="compositionally biased region" description="Polar residues" evidence="1">
    <location>
        <begin position="216"/>
        <end position="229"/>
    </location>
</feature>
<evidence type="ECO:0000256" key="1">
    <source>
        <dbReference type="SAM" id="MobiDB-lite"/>
    </source>
</evidence>
<dbReference type="Proteomes" id="UP001174936">
    <property type="component" value="Unassembled WGS sequence"/>
</dbReference>
<proteinExistence type="predicted"/>
<feature type="compositionally biased region" description="Polar residues" evidence="1">
    <location>
        <begin position="173"/>
        <end position="183"/>
    </location>
</feature>